<dbReference type="Proteomes" id="UP000650467">
    <property type="component" value="Unassembled WGS sequence"/>
</dbReference>
<dbReference type="GO" id="GO:0005783">
    <property type="term" value="C:endoplasmic reticulum"/>
    <property type="evidence" value="ECO:0007669"/>
    <property type="project" value="TreeGrafter"/>
</dbReference>
<name>A0A835SP76_CHLIN</name>
<protein>
    <submittedName>
        <fullName evidence="2">Uncharacterized protein</fullName>
    </submittedName>
</protein>
<keyword evidence="3" id="KW-1185">Reference proteome</keyword>
<dbReference type="GO" id="GO:0030149">
    <property type="term" value="P:sphingolipid catabolic process"/>
    <property type="evidence" value="ECO:0007669"/>
    <property type="project" value="TreeGrafter"/>
</dbReference>
<dbReference type="GO" id="GO:0004620">
    <property type="term" value="F:phospholipase activity"/>
    <property type="evidence" value="ECO:0007669"/>
    <property type="project" value="TreeGrafter"/>
</dbReference>
<dbReference type="EMBL" id="JAEHOC010000033">
    <property type="protein sequence ID" value="KAG2428747.1"/>
    <property type="molecule type" value="Genomic_DNA"/>
</dbReference>
<dbReference type="PANTHER" id="PTHR12393">
    <property type="entry name" value="SPHINGOMYELIN PHOSPHODIESTERASE RELATED"/>
    <property type="match status" value="1"/>
</dbReference>
<comment type="caution">
    <text evidence="2">The sequence shown here is derived from an EMBL/GenBank/DDBJ whole genome shotgun (WGS) entry which is preliminary data.</text>
</comment>
<dbReference type="SUPFAM" id="SSF140860">
    <property type="entry name" value="Pseudo ankyrin repeat-like"/>
    <property type="match status" value="1"/>
</dbReference>
<dbReference type="PANTHER" id="PTHR12393:SF6">
    <property type="entry name" value="SPHINGOMYELIN PHOSPHODIESTERASE 2"/>
    <property type="match status" value="1"/>
</dbReference>
<accession>A0A835SP76</accession>
<feature type="region of interest" description="Disordered" evidence="1">
    <location>
        <begin position="271"/>
        <end position="348"/>
    </location>
</feature>
<gene>
    <name evidence="2" type="ORF">HXX76_011449</name>
</gene>
<proteinExistence type="predicted"/>
<evidence type="ECO:0000256" key="1">
    <source>
        <dbReference type="SAM" id="MobiDB-lite"/>
    </source>
</evidence>
<dbReference type="OrthoDB" id="542773at2759"/>
<sequence length="786" mass="82114">MHDMTLEMRRKLLCATAASGDLKNLEVAASVVGCPLGPDVFTAALGSPACDPVAAWLLERRCRVAVGPALEALARSGRMHGDPLFDDVLDRGRFTTPVDNMLSHIAAAGAGHLTDKFARLVDVWRNNPLHLEAAIAAARGGHAQLVTKILDLPSSTSWVGLPPPGSGPAAAAASPGQGLSAAAAGLGPGVAATMAGGGNHGTPGSAAAVSRSRAVHGRVNEEQVQAAALRLLEAVVEGLGLQDLAALYGAWFDPSDPAYRHPVWRVLPRRGSLSRPVSGGCSSGCSSRGRSPSPTRLDFASLAMEEASGAQEGTEAPGTSTELRPRSSAEVLAADQRDGASAQPQEAGLGAVHDDAAQAAALEHKPAVDELLLAAAAGSRTVDWRAKVVWLLGKGHLPQQSPHHAQAAAHAAACPDALERLQWLHAYQGADDGVLGESSGHPRHRFPVCYPRVAAQAMSNGRADALRYVLQLAGARAPGVGAMDAPGEAGPGAQVLLAALASEQGQLTDAAAVGSLECLQLLHAVGCRMPYHAMALAAARHGRGAVLRWLLDKCPEAKPVAPSPPSGSPPPAVSMPGPGVQLVPALCTAAARSGRLEVLQMLRARGCPWDSDAIVAAAEAGCEAVLEYLVSQGCPAPSDERVYAAPLAAEDLLTLRCLRRLGLPFRREPAVFARALAAKHSLALLKWLYETGVPVDLESHLERALDGCVRDPEWESWLQTELEARKQRQKEEQAELEAGRSKGAKFKAAMKRALSIKRHNVPPQPPQQQLPVAAQHSLLALKRGEL</sequence>
<dbReference type="GO" id="GO:0016020">
    <property type="term" value="C:membrane"/>
    <property type="evidence" value="ECO:0007669"/>
    <property type="project" value="TreeGrafter"/>
</dbReference>
<dbReference type="GO" id="GO:0046513">
    <property type="term" value="P:ceramide biosynthetic process"/>
    <property type="evidence" value="ECO:0007669"/>
    <property type="project" value="TreeGrafter"/>
</dbReference>
<dbReference type="AlphaFoldDB" id="A0A835SP76"/>
<evidence type="ECO:0000313" key="3">
    <source>
        <dbReference type="Proteomes" id="UP000650467"/>
    </source>
</evidence>
<evidence type="ECO:0000313" key="2">
    <source>
        <dbReference type="EMBL" id="KAG2428747.1"/>
    </source>
</evidence>
<organism evidence="2 3">
    <name type="scientific">Chlamydomonas incerta</name>
    <dbReference type="NCBI Taxonomy" id="51695"/>
    <lineage>
        <taxon>Eukaryota</taxon>
        <taxon>Viridiplantae</taxon>
        <taxon>Chlorophyta</taxon>
        <taxon>core chlorophytes</taxon>
        <taxon>Chlorophyceae</taxon>
        <taxon>CS clade</taxon>
        <taxon>Chlamydomonadales</taxon>
        <taxon>Chlamydomonadaceae</taxon>
        <taxon>Chlamydomonas</taxon>
    </lineage>
</organism>
<reference evidence="2" key="1">
    <citation type="journal article" date="2020" name="bioRxiv">
        <title>Comparative genomics of Chlamydomonas.</title>
        <authorList>
            <person name="Craig R.J."/>
            <person name="Hasan A.R."/>
            <person name="Ness R.W."/>
            <person name="Keightley P.D."/>
        </authorList>
    </citation>
    <scope>NUCLEOTIDE SEQUENCE</scope>
    <source>
        <strain evidence="2">SAG 7.73</strain>
    </source>
</reference>
<dbReference type="GO" id="GO:0071944">
    <property type="term" value="C:cell periphery"/>
    <property type="evidence" value="ECO:0007669"/>
    <property type="project" value="TreeGrafter"/>
</dbReference>
<feature type="compositionally biased region" description="Low complexity" evidence="1">
    <location>
        <begin position="274"/>
        <end position="294"/>
    </location>
</feature>